<dbReference type="InterPro" id="IPR005069">
    <property type="entry name" value="Nucl-diP-sugar_transferase"/>
</dbReference>
<name>A0A0D9V9M2_9ORYZ</name>
<dbReference type="HOGENOM" id="CLU_034507_1_1_1"/>
<dbReference type="STRING" id="77586.A0A0D9V9M2"/>
<reference evidence="2" key="3">
    <citation type="submission" date="2015-04" db="UniProtKB">
        <authorList>
            <consortium name="EnsemblPlants"/>
        </authorList>
    </citation>
    <scope>IDENTIFICATION</scope>
</reference>
<proteinExistence type="predicted"/>
<reference evidence="3" key="2">
    <citation type="submission" date="2013-12" db="EMBL/GenBank/DDBJ databases">
        <authorList>
            <person name="Yu Y."/>
            <person name="Lee S."/>
            <person name="de Baynast K."/>
            <person name="Wissotski M."/>
            <person name="Liu L."/>
            <person name="Talag J."/>
            <person name="Goicoechea J."/>
            <person name="Angelova A."/>
            <person name="Jetty R."/>
            <person name="Kudrna D."/>
            <person name="Golser W."/>
            <person name="Rivera L."/>
            <person name="Zhang J."/>
            <person name="Wing R."/>
        </authorList>
    </citation>
    <scope>NUCLEOTIDE SEQUENCE</scope>
</reference>
<feature type="domain" description="Nucleotide-diphospho-sugar transferase" evidence="1">
    <location>
        <begin position="37"/>
        <end position="235"/>
    </location>
</feature>
<protein>
    <recommendedName>
        <fullName evidence="1">Nucleotide-diphospho-sugar transferase domain-containing protein</fullName>
    </recommendedName>
</protein>
<dbReference type="AlphaFoldDB" id="A0A0D9V9M2"/>
<dbReference type="Proteomes" id="UP000032180">
    <property type="component" value="Chromosome 1"/>
</dbReference>
<reference evidence="2 3" key="1">
    <citation type="submission" date="2012-08" db="EMBL/GenBank/DDBJ databases">
        <title>Oryza genome evolution.</title>
        <authorList>
            <person name="Wing R.A."/>
        </authorList>
    </citation>
    <scope>NUCLEOTIDE SEQUENCE</scope>
</reference>
<dbReference type="InterPro" id="IPR044821">
    <property type="entry name" value="At1g28695/At4g15970-like"/>
</dbReference>
<organism evidence="2 3">
    <name type="scientific">Leersia perrieri</name>
    <dbReference type="NCBI Taxonomy" id="77586"/>
    <lineage>
        <taxon>Eukaryota</taxon>
        <taxon>Viridiplantae</taxon>
        <taxon>Streptophyta</taxon>
        <taxon>Embryophyta</taxon>
        <taxon>Tracheophyta</taxon>
        <taxon>Spermatophyta</taxon>
        <taxon>Magnoliopsida</taxon>
        <taxon>Liliopsida</taxon>
        <taxon>Poales</taxon>
        <taxon>Poaceae</taxon>
        <taxon>BOP clade</taxon>
        <taxon>Oryzoideae</taxon>
        <taxon>Oryzeae</taxon>
        <taxon>Oryzinae</taxon>
        <taxon>Leersia</taxon>
    </lineage>
</organism>
<dbReference type="Gramene" id="LPERR01G36580.1">
    <property type="protein sequence ID" value="LPERR01G36580.1"/>
    <property type="gene ID" value="LPERR01G36580"/>
</dbReference>
<dbReference type="EnsemblPlants" id="LPERR01G36580.1">
    <property type="protein sequence ID" value="LPERR01G36580.1"/>
    <property type="gene ID" value="LPERR01G36580"/>
</dbReference>
<keyword evidence="3" id="KW-1185">Reference proteome</keyword>
<evidence type="ECO:0000313" key="3">
    <source>
        <dbReference type="Proteomes" id="UP000032180"/>
    </source>
</evidence>
<sequence>MEDKTVIITSVNEAWAAPGSLLDLYMDSFKNGEGIAHLLNHVLIIAVDPAGFRRCKVVHPHCYHLEVKNMNLSSAKRFMTKDYLELVWTKLSLQQRILELGYNFVFTDCDMVLFRDPFRHINLYADMTTSSDDYSTARSPLSNPLNTGFYYMKATNRSISMIRYWQAARPRFPNSHDQAVFGNIKHELVAKLDARIEPLDTVYFAGFCEYHDDFARIVTMHADCCIGLDTKVHDLRGIIADWRNYTGLSLEEEKKGGFKWTYPKRCRDSIGWRKPIHP</sequence>
<dbReference type="Pfam" id="PF03407">
    <property type="entry name" value="Nucleotid_trans"/>
    <property type="match status" value="1"/>
</dbReference>
<evidence type="ECO:0000259" key="1">
    <source>
        <dbReference type="Pfam" id="PF03407"/>
    </source>
</evidence>
<accession>A0A0D9V9M2</accession>
<dbReference type="PANTHER" id="PTHR46038">
    <property type="entry name" value="EXPRESSED PROTEIN-RELATED"/>
    <property type="match status" value="1"/>
</dbReference>
<dbReference type="PANTHER" id="PTHR46038:SF9">
    <property type="entry name" value="OS01G0920800 PROTEIN"/>
    <property type="match status" value="1"/>
</dbReference>
<evidence type="ECO:0000313" key="2">
    <source>
        <dbReference type="EnsemblPlants" id="LPERR01G36580.1"/>
    </source>
</evidence>